<evidence type="ECO:0000313" key="1">
    <source>
        <dbReference type="EMBL" id="KAI4329284.1"/>
    </source>
</evidence>
<protein>
    <submittedName>
        <fullName evidence="1">Uncharacterized protein</fullName>
    </submittedName>
</protein>
<evidence type="ECO:0000313" key="2">
    <source>
        <dbReference type="Proteomes" id="UP000828941"/>
    </source>
</evidence>
<proteinExistence type="predicted"/>
<sequence length="330" mass="36744">MVLQSPNKFLEQAKSIIDGNPGPFNSEILGDPASDQINDVVAEEGKENPQERRPALGHKRGRFSLKPITSKSHPTEILKPSLDIDNLKDPEEFFMAFERLKNAKKEIQKQMGGISFEPNQKNISTNVQQRRLGLLGNNQWRSARYKHRYSLGTSDNDENVSLSQEIFESGGPELVSGATHKSGAHHASLGSEPADSSAMEENKLKGIFNELLHSTSEDLEGDGAITRFQESLQIKPVVLEKLSIPDLPYNRVADFKSYGWNLSKPRKTLSSIENHLKEMNEKTTLRPMRGLESLEQQIASPTPPKSPFSPISSLQNCISQSKSYSSFLST</sequence>
<dbReference type="EMBL" id="CM039433">
    <property type="protein sequence ID" value="KAI4329284.1"/>
    <property type="molecule type" value="Genomic_DNA"/>
</dbReference>
<organism evidence="1 2">
    <name type="scientific">Bauhinia variegata</name>
    <name type="common">Purple orchid tree</name>
    <name type="synonym">Phanera variegata</name>
    <dbReference type="NCBI Taxonomy" id="167791"/>
    <lineage>
        <taxon>Eukaryota</taxon>
        <taxon>Viridiplantae</taxon>
        <taxon>Streptophyta</taxon>
        <taxon>Embryophyta</taxon>
        <taxon>Tracheophyta</taxon>
        <taxon>Spermatophyta</taxon>
        <taxon>Magnoliopsida</taxon>
        <taxon>eudicotyledons</taxon>
        <taxon>Gunneridae</taxon>
        <taxon>Pentapetalae</taxon>
        <taxon>rosids</taxon>
        <taxon>fabids</taxon>
        <taxon>Fabales</taxon>
        <taxon>Fabaceae</taxon>
        <taxon>Cercidoideae</taxon>
        <taxon>Cercideae</taxon>
        <taxon>Bauhiniinae</taxon>
        <taxon>Bauhinia</taxon>
    </lineage>
</organism>
<name>A0ACB9N0U7_BAUVA</name>
<comment type="caution">
    <text evidence="1">The sequence shown here is derived from an EMBL/GenBank/DDBJ whole genome shotgun (WGS) entry which is preliminary data.</text>
</comment>
<reference evidence="1 2" key="1">
    <citation type="journal article" date="2022" name="DNA Res.">
        <title>Chromosomal-level genome assembly of the orchid tree Bauhinia variegata (Leguminosae; Cercidoideae) supports the allotetraploid origin hypothesis of Bauhinia.</title>
        <authorList>
            <person name="Zhong Y."/>
            <person name="Chen Y."/>
            <person name="Zheng D."/>
            <person name="Pang J."/>
            <person name="Liu Y."/>
            <person name="Luo S."/>
            <person name="Meng S."/>
            <person name="Qian L."/>
            <person name="Wei D."/>
            <person name="Dai S."/>
            <person name="Zhou R."/>
        </authorList>
    </citation>
    <scope>NUCLEOTIDE SEQUENCE [LARGE SCALE GENOMIC DNA]</scope>
    <source>
        <strain evidence="1">BV-YZ2020</strain>
    </source>
</reference>
<gene>
    <name evidence="1" type="ORF">L6164_021566</name>
</gene>
<dbReference type="Proteomes" id="UP000828941">
    <property type="component" value="Chromosome 8"/>
</dbReference>
<accession>A0ACB9N0U7</accession>
<keyword evidence="2" id="KW-1185">Reference proteome</keyword>